<evidence type="ECO:0000313" key="2">
    <source>
        <dbReference type="WBParaSite" id="nRc.2.0.1.t41137-RA"/>
    </source>
</evidence>
<name>A0A915KQH3_ROMCU</name>
<sequence>MSIGLAEVATVTSLVGAGKRTNVKRPWASINFKNLRGTPMPPLVVTGFIIVPLGLLPSGRACVIL</sequence>
<dbReference type="AlphaFoldDB" id="A0A915KQH3"/>
<reference evidence="2" key="1">
    <citation type="submission" date="2022-11" db="UniProtKB">
        <authorList>
            <consortium name="WormBaseParasite"/>
        </authorList>
    </citation>
    <scope>IDENTIFICATION</scope>
</reference>
<accession>A0A915KQH3</accession>
<dbReference type="Proteomes" id="UP000887565">
    <property type="component" value="Unplaced"/>
</dbReference>
<proteinExistence type="predicted"/>
<keyword evidence="1" id="KW-1185">Reference proteome</keyword>
<dbReference type="WBParaSite" id="nRc.2.0.1.t41137-RA">
    <property type="protein sequence ID" value="nRc.2.0.1.t41137-RA"/>
    <property type="gene ID" value="nRc.2.0.1.g41137"/>
</dbReference>
<evidence type="ECO:0000313" key="1">
    <source>
        <dbReference type="Proteomes" id="UP000887565"/>
    </source>
</evidence>
<organism evidence="1 2">
    <name type="scientific">Romanomermis culicivorax</name>
    <name type="common">Nematode worm</name>
    <dbReference type="NCBI Taxonomy" id="13658"/>
    <lineage>
        <taxon>Eukaryota</taxon>
        <taxon>Metazoa</taxon>
        <taxon>Ecdysozoa</taxon>
        <taxon>Nematoda</taxon>
        <taxon>Enoplea</taxon>
        <taxon>Dorylaimia</taxon>
        <taxon>Mermithida</taxon>
        <taxon>Mermithoidea</taxon>
        <taxon>Mermithidae</taxon>
        <taxon>Romanomermis</taxon>
    </lineage>
</organism>
<protein>
    <submittedName>
        <fullName evidence="2">Uncharacterized protein</fullName>
    </submittedName>
</protein>